<evidence type="ECO:0000313" key="1">
    <source>
        <dbReference type="Proteomes" id="UP000790787"/>
    </source>
</evidence>
<name>A0AC58RWJ4_TOBAC</name>
<keyword evidence="1" id="KW-1185">Reference proteome</keyword>
<reference evidence="1" key="1">
    <citation type="journal article" date="2014" name="Nat. Commun.">
        <title>The tobacco genome sequence and its comparison with those of tomato and potato.</title>
        <authorList>
            <person name="Sierro N."/>
            <person name="Battey J.N."/>
            <person name="Ouadi S."/>
            <person name="Bakaher N."/>
            <person name="Bovet L."/>
            <person name="Willig A."/>
            <person name="Goepfert S."/>
            <person name="Peitsch M.C."/>
            <person name="Ivanov N.V."/>
        </authorList>
    </citation>
    <scope>NUCLEOTIDE SEQUENCE [LARGE SCALE GENOMIC DNA]</scope>
</reference>
<sequence length="447" mass="50713">MERKRHRILTRYDRYSLEVAIHKLSINPNFPPIKQKKLKIAETAIKSQVLADFSSKMTPLAAKEAVLVLGTTSDLRTLFTDGVSNVKGSGLGIVLITPLGEILRRAIQTALLTNNEAEYEDMVAGLELSRGLGFEMIEGVVEIHIPREENMEADALAKLGSSTEIKRAYSGAVVQLLHSVLDTDGYCEVNSTNLVWDWRNKFIEYLRHGKLHANSKASRALRTKVAQFCLVDGQLYRRPFQGLFARCLGLSEVDYMMREVHEGVYKNQSGADSLVLKLIRADYYWPRMEQDAKTFVHKCDKCQHYAQLVHQLAELCHHGAFKEIEERGVIDFIWDHIIFWFRIPKEITRDNGPQFKGSKITKFLEGLKMKRITSSPYHPSANGQPESTNKVIIQNLKRKLEDAKGRRHEELPGILLAYRTTAKSSTGEMPFSLVYGAEALIPVEINE</sequence>
<evidence type="ECO:0000313" key="2">
    <source>
        <dbReference type="RefSeq" id="XP_075077117.1"/>
    </source>
</evidence>
<proteinExistence type="predicted"/>
<reference evidence="2" key="2">
    <citation type="submission" date="2025-08" db="UniProtKB">
        <authorList>
            <consortium name="RefSeq"/>
        </authorList>
    </citation>
    <scope>IDENTIFICATION</scope>
    <source>
        <tissue evidence="2">Leaf</tissue>
    </source>
</reference>
<organism evidence="1 2">
    <name type="scientific">Nicotiana tabacum</name>
    <name type="common">Common tobacco</name>
    <dbReference type="NCBI Taxonomy" id="4097"/>
    <lineage>
        <taxon>Eukaryota</taxon>
        <taxon>Viridiplantae</taxon>
        <taxon>Streptophyta</taxon>
        <taxon>Embryophyta</taxon>
        <taxon>Tracheophyta</taxon>
        <taxon>Spermatophyta</taxon>
        <taxon>Magnoliopsida</taxon>
        <taxon>eudicotyledons</taxon>
        <taxon>Gunneridae</taxon>
        <taxon>Pentapetalae</taxon>
        <taxon>asterids</taxon>
        <taxon>lamiids</taxon>
        <taxon>Solanales</taxon>
        <taxon>Solanaceae</taxon>
        <taxon>Nicotianoideae</taxon>
        <taxon>Nicotianeae</taxon>
        <taxon>Nicotiana</taxon>
    </lineage>
</organism>
<dbReference type="Proteomes" id="UP000790787">
    <property type="component" value="Chromosome 9"/>
</dbReference>
<gene>
    <name evidence="2" type="primary">LOC142163868</name>
</gene>
<accession>A0AC58RWJ4</accession>
<protein>
    <submittedName>
        <fullName evidence="2">Uncharacterized protein LOC142163868</fullName>
    </submittedName>
</protein>
<dbReference type="RefSeq" id="XP_075077117.1">
    <property type="nucleotide sequence ID" value="XM_075221016.1"/>
</dbReference>